<gene>
    <name evidence="2" type="ORF">CSSPTR1EN2_LOCUS22764</name>
</gene>
<dbReference type="EMBL" id="OZ019900">
    <property type="protein sequence ID" value="CAK9235533.1"/>
    <property type="molecule type" value="Genomic_DNA"/>
</dbReference>
<name>A0ABP0V1S6_9BRYO</name>
<feature type="compositionally biased region" description="Basic and acidic residues" evidence="1">
    <location>
        <begin position="1"/>
        <end position="14"/>
    </location>
</feature>
<accession>A0ABP0V1S6</accession>
<keyword evidence="3" id="KW-1185">Reference proteome</keyword>
<dbReference type="Proteomes" id="UP001497512">
    <property type="component" value="Chromosome 8"/>
</dbReference>
<evidence type="ECO:0000313" key="3">
    <source>
        <dbReference type="Proteomes" id="UP001497512"/>
    </source>
</evidence>
<feature type="region of interest" description="Disordered" evidence="1">
    <location>
        <begin position="1"/>
        <end position="83"/>
    </location>
</feature>
<reference evidence="2" key="1">
    <citation type="submission" date="2024-02" db="EMBL/GenBank/DDBJ databases">
        <authorList>
            <consortium name="ELIXIR-Norway"/>
            <consortium name="Elixir Norway"/>
        </authorList>
    </citation>
    <scope>NUCLEOTIDE SEQUENCE</scope>
</reference>
<protein>
    <submittedName>
        <fullName evidence="2">Uncharacterized protein</fullName>
    </submittedName>
</protein>
<organism evidence="2 3">
    <name type="scientific">Sphagnum troendelagicum</name>
    <dbReference type="NCBI Taxonomy" id="128251"/>
    <lineage>
        <taxon>Eukaryota</taxon>
        <taxon>Viridiplantae</taxon>
        <taxon>Streptophyta</taxon>
        <taxon>Embryophyta</taxon>
        <taxon>Bryophyta</taxon>
        <taxon>Sphagnophytina</taxon>
        <taxon>Sphagnopsida</taxon>
        <taxon>Sphagnales</taxon>
        <taxon>Sphagnaceae</taxon>
        <taxon>Sphagnum</taxon>
    </lineage>
</organism>
<feature type="compositionally biased region" description="Basic residues" evidence="1">
    <location>
        <begin position="74"/>
        <end position="83"/>
    </location>
</feature>
<sequence length="83" mass="9556">MERSSHTGREEKQRSNGAEARGGYERKAEESGSRSRHGQKREEYTKRRGKLGVNPGRRMRNPTMQIFHPVPGTSRHKYTATTE</sequence>
<evidence type="ECO:0000313" key="2">
    <source>
        <dbReference type="EMBL" id="CAK9235533.1"/>
    </source>
</evidence>
<evidence type="ECO:0000256" key="1">
    <source>
        <dbReference type="SAM" id="MobiDB-lite"/>
    </source>
</evidence>
<feature type="compositionally biased region" description="Basic and acidic residues" evidence="1">
    <location>
        <begin position="22"/>
        <end position="33"/>
    </location>
</feature>
<proteinExistence type="predicted"/>